<evidence type="ECO:0000313" key="4">
    <source>
        <dbReference type="EMBL" id="QEG35854.1"/>
    </source>
</evidence>
<evidence type="ECO:0000259" key="3">
    <source>
        <dbReference type="Pfam" id="PF00078"/>
    </source>
</evidence>
<evidence type="ECO:0000313" key="5">
    <source>
        <dbReference type="Proteomes" id="UP000323917"/>
    </source>
</evidence>
<keyword evidence="4" id="KW-0548">Nucleotidyltransferase</keyword>
<name>A0A5B9Q9X7_9BACT</name>
<feature type="domain" description="Reverse transcriptase" evidence="3">
    <location>
        <begin position="180"/>
        <end position="370"/>
    </location>
</feature>
<dbReference type="PANTHER" id="PTHR34047">
    <property type="entry name" value="NUCLEAR INTRON MATURASE 1, MITOCHONDRIAL-RELATED"/>
    <property type="match status" value="1"/>
</dbReference>
<dbReference type="KEGG" id="bgok:Pr1d_31600"/>
<evidence type="ECO:0000256" key="1">
    <source>
        <dbReference type="ARBA" id="ARBA00034120"/>
    </source>
</evidence>
<keyword evidence="4" id="KW-0695">RNA-directed DNA polymerase</keyword>
<comment type="similarity">
    <text evidence="1">Belongs to the bacterial reverse transcriptase family.</text>
</comment>
<feature type="region of interest" description="Disordered" evidence="2">
    <location>
        <begin position="455"/>
        <end position="481"/>
    </location>
</feature>
<protein>
    <submittedName>
        <fullName evidence="4">Reverse transcriptase (RNA-dependent DNA polymerase)</fullName>
    </submittedName>
</protein>
<dbReference type="Proteomes" id="UP000323917">
    <property type="component" value="Chromosome"/>
</dbReference>
<dbReference type="PANTHER" id="PTHR34047:SF8">
    <property type="entry name" value="PROTEIN YKFC"/>
    <property type="match status" value="1"/>
</dbReference>
<dbReference type="EMBL" id="CP042913">
    <property type="protein sequence ID" value="QEG35854.1"/>
    <property type="molecule type" value="Genomic_DNA"/>
</dbReference>
<accession>A0A5B9Q9X7</accession>
<proteinExistence type="inferred from homology"/>
<keyword evidence="4" id="KW-0808">Transferase</keyword>
<dbReference type="GO" id="GO:0003964">
    <property type="term" value="F:RNA-directed DNA polymerase activity"/>
    <property type="evidence" value="ECO:0007669"/>
    <property type="project" value="UniProtKB-KW"/>
</dbReference>
<organism evidence="4 5">
    <name type="scientific">Bythopirellula goksoeyrii</name>
    <dbReference type="NCBI Taxonomy" id="1400387"/>
    <lineage>
        <taxon>Bacteria</taxon>
        <taxon>Pseudomonadati</taxon>
        <taxon>Planctomycetota</taxon>
        <taxon>Planctomycetia</taxon>
        <taxon>Pirellulales</taxon>
        <taxon>Lacipirellulaceae</taxon>
        <taxon>Bythopirellula</taxon>
    </lineage>
</organism>
<feature type="region of interest" description="Disordered" evidence="2">
    <location>
        <begin position="1238"/>
        <end position="1265"/>
    </location>
</feature>
<evidence type="ECO:0000256" key="2">
    <source>
        <dbReference type="SAM" id="MobiDB-lite"/>
    </source>
</evidence>
<reference evidence="4 5" key="1">
    <citation type="submission" date="2019-08" db="EMBL/GenBank/DDBJ databases">
        <title>Deep-cultivation of Planctomycetes and their phenomic and genomic characterization uncovers novel biology.</title>
        <authorList>
            <person name="Wiegand S."/>
            <person name="Jogler M."/>
            <person name="Boedeker C."/>
            <person name="Pinto D."/>
            <person name="Vollmers J."/>
            <person name="Rivas-Marin E."/>
            <person name="Kohn T."/>
            <person name="Peeters S.H."/>
            <person name="Heuer A."/>
            <person name="Rast P."/>
            <person name="Oberbeckmann S."/>
            <person name="Bunk B."/>
            <person name="Jeske O."/>
            <person name="Meyerdierks A."/>
            <person name="Storesund J.E."/>
            <person name="Kallscheuer N."/>
            <person name="Luecker S."/>
            <person name="Lage O.M."/>
            <person name="Pohl T."/>
            <person name="Merkel B.J."/>
            <person name="Hornburger P."/>
            <person name="Mueller R.-W."/>
            <person name="Bruemmer F."/>
            <person name="Labrenz M."/>
            <person name="Spormann A.M."/>
            <person name="Op den Camp H."/>
            <person name="Overmann J."/>
            <person name="Amann R."/>
            <person name="Jetten M.S.M."/>
            <person name="Mascher T."/>
            <person name="Medema M.H."/>
            <person name="Devos D.P."/>
            <person name="Kaster A.-K."/>
            <person name="Ovreas L."/>
            <person name="Rohde M."/>
            <person name="Galperin M.Y."/>
            <person name="Jogler C."/>
        </authorList>
    </citation>
    <scope>NUCLEOTIDE SEQUENCE [LARGE SCALE GENOMIC DNA]</scope>
    <source>
        <strain evidence="4 5">Pr1d</strain>
    </source>
</reference>
<dbReference type="Pfam" id="PF00078">
    <property type="entry name" value="RVT_1"/>
    <property type="match status" value="1"/>
</dbReference>
<dbReference type="InterPro" id="IPR000477">
    <property type="entry name" value="RT_dom"/>
</dbReference>
<dbReference type="RefSeq" id="WP_148074305.1">
    <property type="nucleotide sequence ID" value="NZ_CP042913.1"/>
</dbReference>
<dbReference type="AlphaFoldDB" id="A0A5B9Q9X7"/>
<keyword evidence="5" id="KW-1185">Reference proteome</keyword>
<sequence>MQRVLTPSLEDVRLECVLMQAWKKTSANLRSHSWYADTLGIDYQSLRIPDFIAEIQEDLEQFEEWQSLPLELVPAPKSQRWKFENDQWKPNPGSSNKLRPLAHVALRDQVVATAILLCLADRVESQMGDPRLTIEHAENRERVLAYGHRLFCDGTNDGLRHRWGSAKLYRSYFDDYQTFLERPRIVAEYAASETDGEEIAIVHSDISKFYDRVTPEVLFKQVTAFQRDGDDKRFFKLAKLVLNWEWADVPRAEKHAEKHDLPRFTDVALPQGLSAAGFFANVAMQQFEAKLRTAFDRPIDDAEEIVLLDACYYVDDFRLVLRVPEGCEEGNISRQVTAWLQHLLDETCSGLVVQDEKTKTTVQGRDRRFLVPQSRTAKRIQNEVSGVFDMLHGTELIGSIEGFFHTQQRYSSESTPEGDGRSGLLVGMSDMQDQTAARFAAGRFRRTFRSLRPMLYDESTDDSPEARDNTGDDDEDRPPSALPRQLVLSKAQLDDRGKLFAALLIEDWTINPANVRLLRIALDIYPDVEFLDQVLRILKRGWTVGGSQGTQREVRQYCLAELFRAGATETGIVPDEECLPSAVDVNEYHQRLIQEATEIFNLFVSRQTTSTRLPWYLMQQVFLYLAARDAFPTDLDSLGKKGGPHLALYRRFAHFLAGDRVASLDERTSFLVIAKSGFGLDEAIARTAENTVSAEFLERVDGVSPSTAAELWSEVEPSASPVLRQTAERLGLSPKETARDETRLPDLSSGQLNPFVDEINLLYLAEWLFSLDRDAFDKVISPWQINCKLEDYYQEFGRIDAGSFVLHKSPQVAVPLFRPPDWCENLQQKQRYQIGILLRFAIRGSTSLYSGAPRHTKNLKRYKRPISHWEQQRYSGFQGRSAFGPAWIPLSSFIEDLLFELLRWPGSGVSKPVTPLRRLASKVKRRLSELTKRYGAASKTSLQDMEALPPYKTGQQWSRPLRIGVVQSVTPCMDDYTTWLSDPELRDLDFRRKHKAHIAAILEAVAQLLRVRESHRSQGRSDGQLLDILVFPELAIHQDDIRPLLLPFVRVHKCIVLFGMVYHRDPTLPGNPLLNSCQWLIPSWNSHSGLTVATIEQGKRFLAKEERAFESAGLKGFRPAQWRIEYHWHSDKKQHRPLYISASVCYDATDLALARDLGSQNDLYIICALNQDVGAFDRMSDAINYHMYQGVLVVNNGQFGGSSFYMPLQKPFHRQILHQHGQPQVSIAFAEISPQKLIDRPGGDENDLPPGKWKTPPAGWINPGS</sequence>
<dbReference type="OrthoDB" id="9793236at2"/>
<dbReference type="InterPro" id="IPR051083">
    <property type="entry name" value="GrpII_Intron_Splice-Mob/Def"/>
</dbReference>
<dbReference type="CDD" id="cd01646">
    <property type="entry name" value="RT_Bac_retron_I"/>
    <property type="match status" value="1"/>
</dbReference>
<gene>
    <name evidence="4" type="ORF">Pr1d_31600</name>
</gene>